<evidence type="ECO:0000313" key="5">
    <source>
        <dbReference type="Proteomes" id="UP000001194"/>
    </source>
</evidence>
<evidence type="ECO:0000256" key="3">
    <source>
        <dbReference type="ARBA" id="ARBA00023004"/>
    </source>
</evidence>
<dbReference type="GO" id="GO:0046872">
    <property type="term" value="F:metal ion binding"/>
    <property type="evidence" value="ECO:0007669"/>
    <property type="project" value="UniProtKB-KW"/>
</dbReference>
<keyword evidence="3" id="KW-0408">Iron</keyword>
<dbReference type="AlphaFoldDB" id="B0E093"/>
<dbReference type="InParanoid" id="B0E093"/>
<dbReference type="SUPFAM" id="SSF140959">
    <property type="entry name" value="Indolic compounds 2,3-dioxygenase-like"/>
    <property type="match status" value="1"/>
</dbReference>
<dbReference type="GeneID" id="6085221"/>
<dbReference type="GO" id="GO:0019441">
    <property type="term" value="P:L-tryptophan catabolic process to kynurenine"/>
    <property type="evidence" value="ECO:0007669"/>
    <property type="project" value="InterPro"/>
</dbReference>
<gene>
    <name evidence="4" type="ORF">LACBIDRAFT_315290</name>
</gene>
<dbReference type="OrthoDB" id="540174at2759"/>
<dbReference type="GO" id="GO:0020037">
    <property type="term" value="F:heme binding"/>
    <property type="evidence" value="ECO:0007669"/>
    <property type="project" value="InterPro"/>
</dbReference>
<dbReference type="KEGG" id="lbc:LACBIDRAFT_315290"/>
<dbReference type="HOGENOM" id="CLU_1855613_0_0_1"/>
<proteinExistence type="inferred from homology"/>
<dbReference type="GO" id="GO:0005737">
    <property type="term" value="C:cytoplasm"/>
    <property type="evidence" value="ECO:0007669"/>
    <property type="project" value="TreeGrafter"/>
</dbReference>
<keyword evidence="5" id="KW-1185">Reference proteome</keyword>
<dbReference type="PANTHER" id="PTHR28657:SF5">
    <property type="entry name" value="INDOLEAMINE 2,3-DIOXYGENASE"/>
    <property type="match status" value="1"/>
</dbReference>
<evidence type="ECO:0000313" key="4">
    <source>
        <dbReference type="EMBL" id="EDQ99782.1"/>
    </source>
</evidence>
<dbReference type="RefSeq" id="XP_001889618.1">
    <property type="nucleotide sequence ID" value="XM_001889583.1"/>
</dbReference>
<dbReference type="Pfam" id="PF01231">
    <property type="entry name" value="IDO"/>
    <property type="match status" value="1"/>
</dbReference>
<evidence type="ECO:0000256" key="2">
    <source>
        <dbReference type="ARBA" id="ARBA00022723"/>
    </source>
</evidence>
<dbReference type="PANTHER" id="PTHR28657">
    <property type="entry name" value="INDOLEAMINE 2,3-DIOXYGENASE"/>
    <property type="match status" value="1"/>
</dbReference>
<sequence length="138" mass="15589">MSPYKNELHAFDVDERASFMPPSPPLTRLPQLWELWETILDAAIHAKLQLGGKVGLAVEEAEVSEAWRVRVRQLPVIPICELDSPMLLRRAHLVLAYTLHLYIHTLPLTSPICIPKPISLPLNKKANVLVHVLGKRIL</sequence>
<evidence type="ECO:0000256" key="1">
    <source>
        <dbReference type="ARBA" id="ARBA00007119"/>
    </source>
</evidence>
<dbReference type="InterPro" id="IPR000898">
    <property type="entry name" value="Indolamine_dOase"/>
</dbReference>
<keyword evidence="2" id="KW-0479">Metal-binding</keyword>
<dbReference type="InterPro" id="IPR037217">
    <property type="entry name" value="Trp/Indoleamine_2_3_dOase-like"/>
</dbReference>
<reference evidence="4 5" key="1">
    <citation type="journal article" date="2008" name="Nature">
        <title>The genome of Laccaria bicolor provides insights into mycorrhizal symbiosis.</title>
        <authorList>
            <person name="Martin F."/>
            <person name="Aerts A."/>
            <person name="Ahren D."/>
            <person name="Brun A."/>
            <person name="Danchin E.G.J."/>
            <person name="Duchaussoy F."/>
            <person name="Gibon J."/>
            <person name="Kohler A."/>
            <person name="Lindquist E."/>
            <person name="Pereda V."/>
            <person name="Salamov A."/>
            <person name="Shapiro H.J."/>
            <person name="Wuyts J."/>
            <person name="Blaudez D."/>
            <person name="Buee M."/>
            <person name="Brokstein P."/>
            <person name="Canbaeck B."/>
            <person name="Cohen D."/>
            <person name="Courty P.E."/>
            <person name="Coutinho P.M."/>
            <person name="Delaruelle C."/>
            <person name="Detter J.C."/>
            <person name="Deveau A."/>
            <person name="DiFazio S."/>
            <person name="Duplessis S."/>
            <person name="Fraissinet-Tachet L."/>
            <person name="Lucic E."/>
            <person name="Frey-Klett P."/>
            <person name="Fourrey C."/>
            <person name="Feussner I."/>
            <person name="Gay G."/>
            <person name="Grimwood J."/>
            <person name="Hoegger P.J."/>
            <person name="Jain P."/>
            <person name="Kilaru S."/>
            <person name="Labbe J."/>
            <person name="Lin Y.C."/>
            <person name="Legue V."/>
            <person name="Le Tacon F."/>
            <person name="Marmeisse R."/>
            <person name="Melayah D."/>
            <person name="Montanini B."/>
            <person name="Muratet M."/>
            <person name="Nehls U."/>
            <person name="Niculita-Hirzel H."/>
            <person name="Oudot-Le Secq M.P."/>
            <person name="Peter M."/>
            <person name="Quesneville H."/>
            <person name="Rajashekar B."/>
            <person name="Reich M."/>
            <person name="Rouhier N."/>
            <person name="Schmutz J."/>
            <person name="Yin T."/>
            <person name="Chalot M."/>
            <person name="Henrissat B."/>
            <person name="Kuees U."/>
            <person name="Lucas S."/>
            <person name="Van de Peer Y."/>
            <person name="Podila G.K."/>
            <person name="Polle A."/>
            <person name="Pukkila P.J."/>
            <person name="Richardson P.M."/>
            <person name="Rouze P."/>
            <person name="Sanders I.R."/>
            <person name="Stajich J.E."/>
            <person name="Tunlid A."/>
            <person name="Tuskan G."/>
            <person name="Grigoriev I.V."/>
        </authorList>
    </citation>
    <scope>NUCLEOTIDE SEQUENCE [LARGE SCALE GENOMIC DNA]</scope>
    <source>
        <strain evidence="5">S238N-H82 / ATCC MYA-4686</strain>
    </source>
</reference>
<accession>B0E093</accession>
<dbReference type="GO" id="GO:0034354">
    <property type="term" value="P:'de novo' NAD+ biosynthetic process from L-tryptophan"/>
    <property type="evidence" value="ECO:0007669"/>
    <property type="project" value="TreeGrafter"/>
</dbReference>
<protein>
    <submittedName>
        <fullName evidence="4">Predicted protein</fullName>
    </submittedName>
</protein>
<dbReference type="EMBL" id="DS547159">
    <property type="protein sequence ID" value="EDQ99782.1"/>
    <property type="molecule type" value="Genomic_DNA"/>
</dbReference>
<dbReference type="GO" id="GO:0033754">
    <property type="term" value="F:indoleamine 2,3-dioxygenase activity"/>
    <property type="evidence" value="ECO:0007669"/>
    <property type="project" value="TreeGrafter"/>
</dbReference>
<dbReference type="Proteomes" id="UP000001194">
    <property type="component" value="Unassembled WGS sequence"/>
</dbReference>
<comment type="similarity">
    <text evidence="1">Belongs to the indoleamine 2,3-dioxygenase family.</text>
</comment>
<organism evidence="5">
    <name type="scientific">Laccaria bicolor (strain S238N-H82 / ATCC MYA-4686)</name>
    <name type="common">Bicoloured deceiver</name>
    <name type="synonym">Laccaria laccata var. bicolor</name>
    <dbReference type="NCBI Taxonomy" id="486041"/>
    <lineage>
        <taxon>Eukaryota</taxon>
        <taxon>Fungi</taxon>
        <taxon>Dikarya</taxon>
        <taxon>Basidiomycota</taxon>
        <taxon>Agaricomycotina</taxon>
        <taxon>Agaricomycetes</taxon>
        <taxon>Agaricomycetidae</taxon>
        <taxon>Agaricales</taxon>
        <taxon>Agaricineae</taxon>
        <taxon>Hydnangiaceae</taxon>
        <taxon>Laccaria</taxon>
    </lineage>
</organism>
<name>B0E093_LACBS</name>